<evidence type="ECO:0000313" key="2">
    <source>
        <dbReference type="Proteomes" id="UP000503349"/>
    </source>
</evidence>
<organism evidence="1 2">
    <name type="scientific">Channa argus</name>
    <name type="common">Northern snakehead</name>
    <name type="synonym">Ophicephalus argus</name>
    <dbReference type="NCBI Taxonomy" id="215402"/>
    <lineage>
        <taxon>Eukaryota</taxon>
        <taxon>Metazoa</taxon>
        <taxon>Chordata</taxon>
        <taxon>Craniata</taxon>
        <taxon>Vertebrata</taxon>
        <taxon>Euteleostomi</taxon>
        <taxon>Actinopterygii</taxon>
        <taxon>Neopterygii</taxon>
        <taxon>Teleostei</taxon>
        <taxon>Neoteleostei</taxon>
        <taxon>Acanthomorphata</taxon>
        <taxon>Anabantaria</taxon>
        <taxon>Anabantiformes</taxon>
        <taxon>Channoidei</taxon>
        <taxon>Channidae</taxon>
        <taxon>Channa</taxon>
    </lineage>
</organism>
<dbReference type="Proteomes" id="UP000503349">
    <property type="component" value="Chromosome 9"/>
</dbReference>
<gene>
    <name evidence="1" type="ORF">EXN66_Car009155</name>
</gene>
<reference evidence="2" key="2">
    <citation type="submission" date="2019-02" db="EMBL/GenBank/DDBJ databases">
        <title>Opniocepnalus argus Var Kimnra genome.</title>
        <authorList>
            <person name="Zhou C."/>
            <person name="Xiao S."/>
        </authorList>
    </citation>
    <scope>NUCLEOTIDE SEQUENCE [LARGE SCALE GENOMIC DNA]</scope>
</reference>
<reference evidence="1 2" key="1">
    <citation type="submission" date="2019-02" db="EMBL/GenBank/DDBJ databases">
        <title>Opniocepnalus argus genome.</title>
        <authorList>
            <person name="Zhou C."/>
            <person name="Xiao S."/>
        </authorList>
    </citation>
    <scope>NUCLEOTIDE SEQUENCE [LARGE SCALE GENOMIC DNA]</scope>
    <source>
        <strain evidence="1">OARG1902GOOAL</strain>
        <tissue evidence="1">Muscle</tissue>
    </source>
</reference>
<sequence length="58" mass="6582">MNSVERVSSTTFLKVHISEELSWTNNTTPKAKKTQTRLYFPPPICSFLLPPIPPDHGQ</sequence>
<accession>A0A6G1PTC5</accession>
<name>A0A6G1PTC5_CHAAH</name>
<dbReference type="EMBL" id="CM015720">
    <property type="protein sequence ID" value="KAF3693479.1"/>
    <property type="molecule type" value="Genomic_DNA"/>
</dbReference>
<dbReference type="AlphaFoldDB" id="A0A6G1PTC5"/>
<protein>
    <submittedName>
        <fullName evidence="1">Uncharacterized protein</fullName>
    </submittedName>
</protein>
<keyword evidence="2" id="KW-1185">Reference proteome</keyword>
<proteinExistence type="predicted"/>
<evidence type="ECO:0000313" key="1">
    <source>
        <dbReference type="EMBL" id="KAF3693479.1"/>
    </source>
</evidence>